<dbReference type="InterPro" id="IPR017853">
    <property type="entry name" value="GH"/>
</dbReference>
<dbReference type="EC" id="3.2.1.4" evidence="8"/>
<keyword evidence="7 8" id="KW-0624">Polysaccharide degradation</keyword>
<feature type="compositionally biased region" description="Pro residues" evidence="9">
    <location>
        <begin position="136"/>
        <end position="152"/>
    </location>
</feature>
<comment type="caution">
    <text evidence="12">The sequence shown here is derived from an EMBL/GenBank/DDBJ whole genome shotgun (WGS) entry which is preliminary data.</text>
</comment>
<dbReference type="SUPFAM" id="SSF49384">
    <property type="entry name" value="Carbohydrate-binding domain"/>
    <property type="match status" value="1"/>
</dbReference>
<evidence type="ECO:0000256" key="9">
    <source>
        <dbReference type="SAM" id="MobiDB-lite"/>
    </source>
</evidence>
<keyword evidence="13" id="KW-1185">Reference proteome</keyword>
<dbReference type="PROSITE" id="PS00659">
    <property type="entry name" value="GLYCOSYL_HYDROL_F5"/>
    <property type="match status" value="1"/>
</dbReference>
<accession>A0ABT9PBY5</accession>
<name>A0ABT9PBY5_9ACTN</name>
<proteinExistence type="inferred from homology"/>
<dbReference type="PROSITE" id="PS51257">
    <property type="entry name" value="PROKAR_LIPOPROTEIN"/>
    <property type="match status" value="1"/>
</dbReference>
<feature type="signal peptide" evidence="10">
    <location>
        <begin position="1"/>
        <end position="27"/>
    </location>
</feature>
<dbReference type="Pfam" id="PF00150">
    <property type="entry name" value="Cellulase"/>
    <property type="match status" value="1"/>
</dbReference>
<evidence type="ECO:0000256" key="5">
    <source>
        <dbReference type="ARBA" id="ARBA00023277"/>
    </source>
</evidence>
<evidence type="ECO:0000259" key="11">
    <source>
        <dbReference type="PROSITE" id="PS51173"/>
    </source>
</evidence>
<dbReference type="Pfam" id="PF00553">
    <property type="entry name" value="CBM_2"/>
    <property type="match status" value="1"/>
</dbReference>
<evidence type="ECO:0000256" key="7">
    <source>
        <dbReference type="ARBA" id="ARBA00023326"/>
    </source>
</evidence>
<dbReference type="SUPFAM" id="SSF51445">
    <property type="entry name" value="(Trans)glycosidases"/>
    <property type="match status" value="1"/>
</dbReference>
<keyword evidence="6 8" id="KW-0326">Glycosidase</keyword>
<evidence type="ECO:0000256" key="4">
    <source>
        <dbReference type="ARBA" id="ARBA00023001"/>
    </source>
</evidence>
<comment type="catalytic activity">
    <reaction evidence="1 8">
        <text>Endohydrolysis of (1-&gt;4)-beta-D-glucosidic linkages in cellulose, lichenin and cereal beta-D-glucans.</text>
        <dbReference type="EC" id="3.2.1.4"/>
    </reaction>
</comment>
<evidence type="ECO:0000256" key="3">
    <source>
        <dbReference type="ARBA" id="ARBA00022801"/>
    </source>
</evidence>
<dbReference type="Gene3D" id="2.60.40.290">
    <property type="match status" value="1"/>
</dbReference>
<keyword evidence="4 8" id="KW-0136">Cellulose degradation</keyword>
<evidence type="ECO:0000256" key="6">
    <source>
        <dbReference type="ARBA" id="ARBA00023295"/>
    </source>
</evidence>
<dbReference type="PANTHER" id="PTHR34142">
    <property type="entry name" value="ENDO-BETA-1,4-GLUCANASE A"/>
    <property type="match status" value="1"/>
</dbReference>
<dbReference type="InterPro" id="IPR012291">
    <property type="entry name" value="CBM2_carb-bd_dom_sf"/>
</dbReference>
<reference evidence="12 13" key="1">
    <citation type="submission" date="2023-07" db="EMBL/GenBank/DDBJ databases">
        <title>Sequencing the genomes of 1000 actinobacteria strains.</title>
        <authorList>
            <person name="Klenk H.-P."/>
        </authorList>
    </citation>
    <scope>NUCLEOTIDE SEQUENCE [LARGE SCALE GENOMIC DNA]</scope>
    <source>
        <strain evidence="12 13">DSM 44388</strain>
    </source>
</reference>
<dbReference type="InterPro" id="IPR001919">
    <property type="entry name" value="CBD2"/>
</dbReference>
<dbReference type="EMBL" id="JAUSQZ010000001">
    <property type="protein sequence ID" value="MDP9830215.1"/>
    <property type="molecule type" value="Genomic_DNA"/>
</dbReference>
<keyword evidence="3 8" id="KW-0378">Hydrolase</keyword>
<evidence type="ECO:0000256" key="10">
    <source>
        <dbReference type="SAM" id="SignalP"/>
    </source>
</evidence>
<evidence type="ECO:0000256" key="1">
    <source>
        <dbReference type="ARBA" id="ARBA00000966"/>
    </source>
</evidence>
<dbReference type="InterPro" id="IPR008965">
    <property type="entry name" value="CBM2/CBM3_carb-bd_dom_sf"/>
</dbReference>
<dbReference type="InterPro" id="IPR001547">
    <property type="entry name" value="Glyco_hydro_5"/>
</dbReference>
<comment type="similarity">
    <text evidence="8">Belongs to the glycosyl hydrolase 5 (cellulase A) family.</text>
</comment>
<evidence type="ECO:0000313" key="13">
    <source>
        <dbReference type="Proteomes" id="UP001235712"/>
    </source>
</evidence>
<feature type="chain" id="PRO_5047218026" description="Endoglucanase" evidence="10">
    <location>
        <begin position="28"/>
        <end position="498"/>
    </location>
</feature>
<evidence type="ECO:0000256" key="8">
    <source>
        <dbReference type="RuleBase" id="RU361153"/>
    </source>
</evidence>
<feature type="region of interest" description="Disordered" evidence="9">
    <location>
        <begin position="133"/>
        <end position="157"/>
    </location>
</feature>
<sequence length="498" mass="52660">MWRRIAGLAVGVIAMAAVVPVIPTAQAAAGCRVDYTVQDQWAGGFQSAVTVRNLGDAINGWTLTFGFPASGQAVTQGWSATWTQTGSDVKAVNTSWNAALPAGQSVSLGFLGSWSGTNPVPTSFRLNGIECTGTPAPDPSVSPTVPPTPDPSTTPTVPGAAPALHVSGNQVVTAAGTPYRFYGVNRSGGEFACIKNRTGIWDGPMDQASVTAMRTWKIRTVRVPLNEECWLGTTSNPVPEYSGAAYQNEVKRYVQLLIDNGITPMVELHWSYGAYTGNSSGCADVAAVCQKPMPDTQYSPAFWTGVANAFKGNDAVVFDLFNEPYPERATGDATSGWKCWRDGGTCAGINYSVAGFQTLVNAVRATGATNVIVLGGLAYSNDLSQWLAHRPTDPRNNLVAMAHVYNFNTCASTSCWDSQLAPVAAQVPLLFGEIGENDCAHGFVDGLMNWADAHSVGYLGWTWNTWDCGSGPSLISDYNGTPTAFGQGIKTRLAAVSN</sequence>
<gene>
    <name evidence="12" type="ORF">J2S57_005964</name>
</gene>
<organism evidence="12 13">
    <name type="scientific">Kineosporia succinea</name>
    <dbReference type="NCBI Taxonomy" id="84632"/>
    <lineage>
        <taxon>Bacteria</taxon>
        <taxon>Bacillati</taxon>
        <taxon>Actinomycetota</taxon>
        <taxon>Actinomycetes</taxon>
        <taxon>Kineosporiales</taxon>
        <taxon>Kineosporiaceae</taxon>
        <taxon>Kineosporia</taxon>
    </lineage>
</organism>
<dbReference type="InterPro" id="IPR018087">
    <property type="entry name" value="Glyco_hydro_5_CS"/>
</dbReference>
<evidence type="ECO:0000256" key="2">
    <source>
        <dbReference type="ARBA" id="ARBA00022729"/>
    </source>
</evidence>
<keyword evidence="5 8" id="KW-0119">Carbohydrate metabolism</keyword>
<dbReference type="SMART" id="SM00637">
    <property type="entry name" value="CBD_II"/>
    <property type="match status" value="1"/>
</dbReference>
<keyword evidence="2 10" id="KW-0732">Signal</keyword>
<dbReference type="Gene3D" id="3.20.20.80">
    <property type="entry name" value="Glycosidases"/>
    <property type="match status" value="1"/>
</dbReference>
<evidence type="ECO:0000313" key="12">
    <source>
        <dbReference type="EMBL" id="MDP9830215.1"/>
    </source>
</evidence>
<dbReference type="PROSITE" id="PS51173">
    <property type="entry name" value="CBM2"/>
    <property type="match status" value="1"/>
</dbReference>
<dbReference type="PANTHER" id="PTHR34142:SF1">
    <property type="entry name" value="GLYCOSIDE HYDROLASE FAMILY 5 DOMAIN-CONTAINING PROTEIN"/>
    <property type="match status" value="1"/>
</dbReference>
<protein>
    <recommendedName>
        <fullName evidence="8">Endoglucanase</fullName>
        <ecNumber evidence="8">3.2.1.4</ecNumber>
    </recommendedName>
</protein>
<dbReference type="Proteomes" id="UP001235712">
    <property type="component" value="Unassembled WGS sequence"/>
</dbReference>
<dbReference type="RefSeq" id="WP_307249177.1">
    <property type="nucleotide sequence ID" value="NZ_JAUSQZ010000001.1"/>
</dbReference>
<feature type="domain" description="CBM2" evidence="11">
    <location>
        <begin position="24"/>
        <end position="134"/>
    </location>
</feature>